<evidence type="ECO:0000259" key="2">
    <source>
        <dbReference type="PROSITE" id="PS51819"/>
    </source>
</evidence>
<dbReference type="RefSeq" id="WP_311617242.1">
    <property type="nucleotide sequence ID" value="NZ_JAVREV010000004.1"/>
</dbReference>
<evidence type="ECO:0000313" key="3">
    <source>
        <dbReference type="EMBL" id="MDT0442847.1"/>
    </source>
</evidence>
<comment type="caution">
    <text evidence="3">The sequence shown here is derived from an EMBL/GenBank/DDBJ whole genome shotgun (WGS) entry which is preliminary data.</text>
</comment>
<dbReference type="SUPFAM" id="SSF54593">
    <property type="entry name" value="Glyoxalase/Bleomycin resistance protein/Dihydroxybiphenyl dioxygenase"/>
    <property type="match status" value="1"/>
</dbReference>
<feature type="region of interest" description="Disordered" evidence="1">
    <location>
        <begin position="108"/>
        <end position="128"/>
    </location>
</feature>
<dbReference type="PROSITE" id="PS51819">
    <property type="entry name" value="VOC"/>
    <property type="match status" value="1"/>
</dbReference>
<dbReference type="Proteomes" id="UP001183615">
    <property type="component" value="Unassembled WGS sequence"/>
</dbReference>
<name>A0ABU2S1J3_9ACTN</name>
<dbReference type="PANTHER" id="PTHR33993:SF14">
    <property type="entry name" value="GB|AAF24581.1"/>
    <property type="match status" value="1"/>
</dbReference>
<sequence>MAGEVAFIEFGVADTVRARTFYSALFGWTFTPGPAEGGLLISGLGTPGGVHGADPGAVPYVFFRVEDMDAALEKVRALGGSAENMDVEGDAAEQARFGRFVLCRDDQGSRFGLHQPPPSAAGDGSAGP</sequence>
<dbReference type="InterPro" id="IPR037523">
    <property type="entry name" value="VOC_core"/>
</dbReference>
<feature type="domain" description="VOC" evidence="2">
    <location>
        <begin position="4"/>
        <end position="116"/>
    </location>
</feature>
<accession>A0ABU2S1J3</accession>
<dbReference type="InterPro" id="IPR052164">
    <property type="entry name" value="Anthracycline_SecMetBiosynth"/>
</dbReference>
<dbReference type="Gene3D" id="3.10.180.10">
    <property type="entry name" value="2,3-Dihydroxybiphenyl 1,2-Dioxygenase, domain 1"/>
    <property type="match status" value="1"/>
</dbReference>
<dbReference type="PANTHER" id="PTHR33993">
    <property type="entry name" value="GLYOXALASE-RELATED"/>
    <property type="match status" value="1"/>
</dbReference>
<gene>
    <name evidence="3" type="ORF">RM779_09590</name>
</gene>
<dbReference type="CDD" id="cd07247">
    <property type="entry name" value="SgaA_N_like"/>
    <property type="match status" value="1"/>
</dbReference>
<organism evidence="3 4">
    <name type="scientific">Streptomyces johnsoniae</name>
    <dbReference type="NCBI Taxonomy" id="3075532"/>
    <lineage>
        <taxon>Bacteria</taxon>
        <taxon>Bacillati</taxon>
        <taxon>Actinomycetota</taxon>
        <taxon>Actinomycetes</taxon>
        <taxon>Kitasatosporales</taxon>
        <taxon>Streptomycetaceae</taxon>
        <taxon>Streptomyces</taxon>
    </lineage>
</organism>
<dbReference type="InterPro" id="IPR029068">
    <property type="entry name" value="Glyas_Bleomycin-R_OHBP_Dase"/>
</dbReference>
<dbReference type="EMBL" id="JAVREV010000004">
    <property type="protein sequence ID" value="MDT0442847.1"/>
    <property type="molecule type" value="Genomic_DNA"/>
</dbReference>
<protein>
    <submittedName>
        <fullName evidence="3">VOC family protein</fullName>
    </submittedName>
</protein>
<keyword evidence="4" id="KW-1185">Reference proteome</keyword>
<reference evidence="4" key="1">
    <citation type="submission" date="2023-07" db="EMBL/GenBank/DDBJ databases">
        <title>30 novel species of actinomycetes from the DSMZ collection.</title>
        <authorList>
            <person name="Nouioui I."/>
        </authorList>
    </citation>
    <scope>NUCLEOTIDE SEQUENCE [LARGE SCALE GENOMIC DNA]</scope>
    <source>
        <strain evidence="4">DSM 41886</strain>
    </source>
</reference>
<evidence type="ECO:0000313" key="4">
    <source>
        <dbReference type="Proteomes" id="UP001183615"/>
    </source>
</evidence>
<proteinExistence type="predicted"/>
<evidence type="ECO:0000256" key="1">
    <source>
        <dbReference type="SAM" id="MobiDB-lite"/>
    </source>
</evidence>